<dbReference type="EMBL" id="HE575324">
    <property type="protein sequence ID" value="CCC94970.1"/>
    <property type="molecule type" value="Genomic_DNA"/>
</dbReference>
<organism evidence="9">
    <name type="scientific">Trypanosoma congolense (strain IL3000)</name>
    <dbReference type="NCBI Taxonomy" id="1068625"/>
    <lineage>
        <taxon>Eukaryota</taxon>
        <taxon>Discoba</taxon>
        <taxon>Euglenozoa</taxon>
        <taxon>Kinetoplastea</taxon>
        <taxon>Metakinetoplastina</taxon>
        <taxon>Trypanosomatida</taxon>
        <taxon>Trypanosomatidae</taxon>
        <taxon>Trypanosoma</taxon>
        <taxon>Nannomonas</taxon>
    </lineage>
</organism>
<feature type="domain" description="FAD-binding FR-type" evidence="8">
    <location>
        <begin position="37"/>
        <end position="155"/>
    </location>
</feature>
<dbReference type="Gene3D" id="3.40.50.80">
    <property type="entry name" value="Nucleotide-binding domain of ferredoxin-NADP reductase (FNR) module"/>
    <property type="match status" value="1"/>
</dbReference>
<comment type="cofactor">
    <cofactor evidence="1 6 7">
        <name>FAD</name>
        <dbReference type="ChEBI" id="CHEBI:57692"/>
    </cofactor>
</comment>
<reference evidence="9" key="1">
    <citation type="journal article" date="2012" name="Proc. Natl. Acad. Sci. U.S.A.">
        <title>Antigenic diversity is generated by distinct evolutionary mechanisms in African trypanosome species.</title>
        <authorList>
            <person name="Jackson A.P."/>
            <person name="Berry A."/>
            <person name="Aslett M."/>
            <person name="Allison H.C."/>
            <person name="Burton P."/>
            <person name="Vavrova-Anderson J."/>
            <person name="Brown R."/>
            <person name="Browne H."/>
            <person name="Corton N."/>
            <person name="Hauser H."/>
            <person name="Gamble J."/>
            <person name="Gilderthorp R."/>
            <person name="Marcello L."/>
            <person name="McQuillan J."/>
            <person name="Otto T.D."/>
            <person name="Quail M.A."/>
            <person name="Sanders M.J."/>
            <person name="van Tonder A."/>
            <person name="Ginger M.L."/>
            <person name="Field M.C."/>
            <person name="Barry J.D."/>
            <person name="Hertz-Fowler C."/>
            <person name="Berriman M."/>
        </authorList>
    </citation>
    <scope>NUCLEOTIDE SEQUENCE</scope>
    <source>
        <strain evidence="9">IL3000</strain>
    </source>
</reference>
<dbReference type="FunFam" id="2.40.30.10:FF:000021">
    <property type="entry name" value="NADH-cytochrome b5 reductase"/>
    <property type="match status" value="1"/>
</dbReference>
<comment type="catalytic activity">
    <reaction evidence="7">
        <text>2 Fe(III)-[cytochrome b5] + NADH = 2 Fe(II)-[cytochrome b5] + NAD(+) + H(+)</text>
        <dbReference type="Rhea" id="RHEA:46680"/>
        <dbReference type="Rhea" id="RHEA-COMP:10438"/>
        <dbReference type="Rhea" id="RHEA-COMP:10439"/>
        <dbReference type="ChEBI" id="CHEBI:15378"/>
        <dbReference type="ChEBI" id="CHEBI:29033"/>
        <dbReference type="ChEBI" id="CHEBI:29034"/>
        <dbReference type="ChEBI" id="CHEBI:57540"/>
        <dbReference type="ChEBI" id="CHEBI:57945"/>
        <dbReference type="EC" id="1.6.2.2"/>
    </reaction>
</comment>
<dbReference type="Pfam" id="PF00970">
    <property type="entry name" value="FAD_binding_6"/>
    <property type="match status" value="1"/>
</dbReference>
<keyword evidence="5 7" id="KW-0520">NAD</keyword>
<proteinExistence type="inferred from homology"/>
<protein>
    <recommendedName>
        <fullName evidence="7">NADH-cytochrome b5 reductase</fullName>
        <ecNumber evidence="7">1.6.2.2</ecNumber>
    </recommendedName>
</protein>
<keyword evidence="2 6" id="KW-0285">Flavoprotein</keyword>
<accession>G0V001</accession>
<name>G0V001_TRYCI</name>
<dbReference type="PROSITE" id="PS51384">
    <property type="entry name" value="FAD_FR"/>
    <property type="match status" value="1"/>
</dbReference>
<dbReference type="InterPro" id="IPR001834">
    <property type="entry name" value="CBR-like"/>
</dbReference>
<dbReference type="PRINTS" id="PR00406">
    <property type="entry name" value="CYTB5RDTASE"/>
</dbReference>
<dbReference type="PRINTS" id="PR00371">
    <property type="entry name" value="FPNCR"/>
</dbReference>
<keyword evidence="4 7" id="KW-0560">Oxidoreductase</keyword>
<evidence type="ECO:0000256" key="3">
    <source>
        <dbReference type="ARBA" id="ARBA00022827"/>
    </source>
</evidence>
<dbReference type="Gene3D" id="2.40.30.10">
    <property type="entry name" value="Translation factors"/>
    <property type="match status" value="1"/>
</dbReference>
<dbReference type="SUPFAM" id="SSF63380">
    <property type="entry name" value="Riboflavin synthase domain-like"/>
    <property type="match status" value="1"/>
</dbReference>
<feature type="binding site" evidence="6">
    <location>
        <position position="131"/>
    </location>
    <ligand>
        <name>FAD</name>
        <dbReference type="ChEBI" id="CHEBI:57692"/>
    </ligand>
</feature>
<evidence type="ECO:0000256" key="7">
    <source>
        <dbReference type="RuleBase" id="RU361226"/>
    </source>
</evidence>
<dbReference type="InterPro" id="IPR039261">
    <property type="entry name" value="FNR_nucleotide-bd"/>
</dbReference>
<evidence type="ECO:0000256" key="1">
    <source>
        <dbReference type="ARBA" id="ARBA00001974"/>
    </source>
</evidence>
<evidence type="ECO:0000256" key="5">
    <source>
        <dbReference type="ARBA" id="ARBA00023027"/>
    </source>
</evidence>
<dbReference type="InterPro" id="IPR008333">
    <property type="entry name" value="Cbr1-like_FAD-bd_dom"/>
</dbReference>
<evidence type="ECO:0000256" key="2">
    <source>
        <dbReference type="ARBA" id="ARBA00022630"/>
    </source>
</evidence>
<dbReference type="InterPro" id="IPR017938">
    <property type="entry name" value="Riboflavin_synthase-like_b-brl"/>
</dbReference>
<dbReference type="PANTHER" id="PTHR19370">
    <property type="entry name" value="NADH-CYTOCHROME B5 REDUCTASE"/>
    <property type="match status" value="1"/>
</dbReference>
<dbReference type="GO" id="GO:0090524">
    <property type="term" value="F:cytochrome-b5 reductase activity, acting on NADH"/>
    <property type="evidence" value="ECO:0007669"/>
    <property type="project" value="UniProtKB-EC"/>
</dbReference>
<dbReference type="Pfam" id="PF00175">
    <property type="entry name" value="NAD_binding_1"/>
    <property type="match status" value="1"/>
</dbReference>
<feature type="binding site" evidence="6">
    <location>
        <position position="112"/>
    </location>
    <ligand>
        <name>FAD</name>
        <dbReference type="ChEBI" id="CHEBI:57692"/>
    </ligand>
</feature>
<dbReference type="GO" id="GO:0071949">
    <property type="term" value="F:FAD binding"/>
    <property type="evidence" value="ECO:0007669"/>
    <property type="project" value="TreeGrafter"/>
</dbReference>
<dbReference type="InterPro" id="IPR001433">
    <property type="entry name" value="OxRdtase_FAD/NAD-bd"/>
</dbReference>
<evidence type="ECO:0000313" key="9">
    <source>
        <dbReference type="EMBL" id="CCC94970.1"/>
    </source>
</evidence>
<gene>
    <name evidence="9" type="ORF">TCIL3000_11_3700</name>
</gene>
<feature type="binding site" evidence="6">
    <location>
        <position position="97"/>
    </location>
    <ligand>
        <name>FAD</name>
        <dbReference type="ChEBI" id="CHEBI:57692"/>
    </ligand>
</feature>
<sequence length="305" mass="34389">MLAIVVACVLTFVAAWFFYSRRALCADSRMPNALIPDKYQPFRLVKKSQVTHDCFVFRFALHSPEQRLGLPTGQHVRFRVESSHNAEGRPQPVQHSYTPISSNDEKGYVDFLVKVYYKGVSSEFPHGGRLSQHLDGLRIGDTVEMMGPLGTFQYLGNGDYTVELRKGQKHQKHVSGFAMIAGGTGITPMLQVIRAIVKSPDDPTRVWLVFSNHTEWDILLREVLDECCRDGRVKVWYTLTREAPPAWAHGTGRVNEEMFRAHLPPPKLEHGPVTALICGPPLMVQDAVKPNLLKIGYSPDDMFVF</sequence>
<dbReference type="InterPro" id="IPR001709">
    <property type="entry name" value="Flavoprot_Pyr_Nucl_cyt_Rdtase"/>
</dbReference>
<dbReference type="EC" id="1.6.2.2" evidence="7"/>
<dbReference type="CDD" id="cd06183">
    <property type="entry name" value="cyt_b5_reduct_like"/>
    <property type="match status" value="1"/>
</dbReference>
<evidence type="ECO:0000256" key="6">
    <source>
        <dbReference type="PIRSR" id="PIRSR601834-1"/>
    </source>
</evidence>
<dbReference type="InterPro" id="IPR017927">
    <property type="entry name" value="FAD-bd_FR_type"/>
</dbReference>
<comment type="similarity">
    <text evidence="7">Belongs to the flavoprotein pyridine nucleotide cytochrome reductase family.</text>
</comment>
<feature type="binding site" evidence="6">
    <location>
        <position position="114"/>
    </location>
    <ligand>
        <name>FAD</name>
        <dbReference type="ChEBI" id="CHEBI:57692"/>
    </ligand>
</feature>
<evidence type="ECO:0000256" key="4">
    <source>
        <dbReference type="ARBA" id="ARBA00023002"/>
    </source>
</evidence>
<dbReference type="PANTHER" id="PTHR19370:SF185">
    <property type="entry name" value="NADH-CYTOCHROME B5 REDUCTASE"/>
    <property type="match status" value="1"/>
</dbReference>
<dbReference type="AlphaFoldDB" id="G0V001"/>
<feature type="binding site" evidence="6">
    <location>
        <position position="187"/>
    </location>
    <ligand>
        <name>FAD</name>
        <dbReference type="ChEBI" id="CHEBI:57692"/>
    </ligand>
</feature>
<keyword evidence="3 6" id="KW-0274">FAD</keyword>
<evidence type="ECO:0000259" key="8">
    <source>
        <dbReference type="PROSITE" id="PS51384"/>
    </source>
</evidence>
<dbReference type="VEuPathDB" id="TriTrypDB:TcIL3000.11.3700"/>
<dbReference type="SUPFAM" id="SSF52343">
    <property type="entry name" value="Ferredoxin reductase-like, C-terminal NADP-linked domain"/>
    <property type="match status" value="1"/>
</dbReference>